<dbReference type="FunFam" id="3.80.10.10:FF:000383">
    <property type="entry name" value="Leucine-rich repeat receptor protein kinase EMS1"/>
    <property type="match status" value="1"/>
</dbReference>
<dbReference type="InterPro" id="IPR001611">
    <property type="entry name" value="Leu-rich_rpt"/>
</dbReference>
<evidence type="ECO:0000313" key="6">
    <source>
        <dbReference type="Proteomes" id="UP000507245"/>
    </source>
</evidence>
<dbReference type="SUPFAM" id="SSF52058">
    <property type="entry name" value="L domain-like"/>
    <property type="match status" value="1"/>
</dbReference>
<dbReference type="AlphaFoldDB" id="A0A6J5WML5"/>
<keyword evidence="3" id="KW-0732">Signal</keyword>
<feature type="chain" id="PRO_5026970124" description="Leucine-rich repeat-containing N-terminal plant-type domain-containing protein" evidence="3">
    <location>
        <begin position="24"/>
        <end position="167"/>
    </location>
</feature>
<dbReference type="Proteomes" id="UP000507245">
    <property type="component" value="Unassembled WGS sequence"/>
</dbReference>
<keyword evidence="2" id="KW-0677">Repeat</keyword>
<evidence type="ECO:0000256" key="3">
    <source>
        <dbReference type="SAM" id="SignalP"/>
    </source>
</evidence>
<dbReference type="OrthoDB" id="687555at2759"/>
<sequence length="167" mass="18306">MLSQRFSLVIILVCSALFTVLSAQPSLELEVEALKAFKKSITSDPYGALADWTSYSNHHCNWSGVIFVAFGNRLVGSMPASIGKLGVLQVLDLSQNQLSGVLPRELGNLSNLESLLLFRNSFVGNIPQELGRCKKLVKFVASPARSIDEPYFHHTTHPLRNAPSNVP</sequence>
<gene>
    <name evidence="5" type="ORF">ORAREDHAP_LOCUS16608</name>
</gene>
<dbReference type="InterPro" id="IPR032675">
    <property type="entry name" value="LRR_dom_sf"/>
</dbReference>
<dbReference type="Pfam" id="PF13855">
    <property type="entry name" value="LRR_8"/>
    <property type="match status" value="1"/>
</dbReference>
<protein>
    <recommendedName>
        <fullName evidence="4">Leucine-rich repeat-containing N-terminal plant-type domain-containing protein</fullName>
    </recommendedName>
</protein>
<name>A0A6J5WML5_PRUAR</name>
<organism evidence="5 6">
    <name type="scientific">Prunus armeniaca</name>
    <name type="common">Apricot</name>
    <name type="synonym">Armeniaca vulgaris</name>
    <dbReference type="NCBI Taxonomy" id="36596"/>
    <lineage>
        <taxon>Eukaryota</taxon>
        <taxon>Viridiplantae</taxon>
        <taxon>Streptophyta</taxon>
        <taxon>Embryophyta</taxon>
        <taxon>Tracheophyta</taxon>
        <taxon>Spermatophyta</taxon>
        <taxon>Magnoliopsida</taxon>
        <taxon>eudicotyledons</taxon>
        <taxon>Gunneridae</taxon>
        <taxon>Pentapetalae</taxon>
        <taxon>rosids</taxon>
        <taxon>fabids</taxon>
        <taxon>Rosales</taxon>
        <taxon>Rosaceae</taxon>
        <taxon>Amygdaloideae</taxon>
        <taxon>Amygdaleae</taxon>
        <taxon>Prunus</taxon>
    </lineage>
</organism>
<dbReference type="EMBL" id="CAEKKB010000002">
    <property type="protein sequence ID" value="CAB4301197.1"/>
    <property type="molecule type" value="Genomic_DNA"/>
</dbReference>
<proteinExistence type="predicted"/>
<evidence type="ECO:0000259" key="4">
    <source>
        <dbReference type="Pfam" id="PF08263"/>
    </source>
</evidence>
<accession>A0A6J5WML5</accession>
<keyword evidence="1" id="KW-0433">Leucine-rich repeat</keyword>
<dbReference type="InterPro" id="IPR013210">
    <property type="entry name" value="LRR_N_plant-typ"/>
</dbReference>
<evidence type="ECO:0000256" key="1">
    <source>
        <dbReference type="ARBA" id="ARBA00022614"/>
    </source>
</evidence>
<reference evidence="6" key="1">
    <citation type="journal article" date="2020" name="Genome Biol.">
        <title>Gamete binning: chromosome-level and haplotype-resolved genome assembly enabled by high-throughput single-cell sequencing of gamete genomes.</title>
        <authorList>
            <person name="Campoy J.A."/>
            <person name="Sun H."/>
            <person name="Goel M."/>
            <person name="Jiao W.-B."/>
            <person name="Folz-Donahue K."/>
            <person name="Wang N."/>
            <person name="Rubio M."/>
            <person name="Liu C."/>
            <person name="Kukat C."/>
            <person name="Ruiz D."/>
            <person name="Huettel B."/>
            <person name="Schneeberger K."/>
        </authorList>
    </citation>
    <scope>NUCLEOTIDE SEQUENCE [LARGE SCALE GENOMIC DNA]</scope>
    <source>
        <strain evidence="6">cv. Rojo Pasion</strain>
    </source>
</reference>
<dbReference type="PANTHER" id="PTHR48054">
    <property type="entry name" value="RECEPTOR KINASE-LIKE PROTEIN XA21"/>
    <property type="match status" value="1"/>
</dbReference>
<evidence type="ECO:0000256" key="2">
    <source>
        <dbReference type="ARBA" id="ARBA00022737"/>
    </source>
</evidence>
<feature type="domain" description="Leucine-rich repeat-containing N-terminal plant-type" evidence="4">
    <location>
        <begin position="30"/>
        <end position="65"/>
    </location>
</feature>
<dbReference type="Pfam" id="PF08263">
    <property type="entry name" value="LRRNT_2"/>
    <property type="match status" value="1"/>
</dbReference>
<feature type="signal peptide" evidence="3">
    <location>
        <begin position="1"/>
        <end position="23"/>
    </location>
</feature>
<dbReference type="PANTHER" id="PTHR48054:SF14">
    <property type="entry name" value="MDIS1-INTERACTING RECEPTOR LIKE KINASE 2-LIKE"/>
    <property type="match status" value="1"/>
</dbReference>
<keyword evidence="6" id="KW-1185">Reference proteome</keyword>
<evidence type="ECO:0000313" key="5">
    <source>
        <dbReference type="EMBL" id="CAB4301197.1"/>
    </source>
</evidence>
<dbReference type="Gene3D" id="3.80.10.10">
    <property type="entry name" value="Ribonuclease Inhibitor"/>
    <property type="match status" value="1"/>
</dbReference>
<dbReference type="InterPro" id="IPR052592">
    <property type="entry name" value="LRR-RLK"/>
</dbReference>